<accession>A0A212ESJ5</accession>
<feature type="signal peptide" evidence="1">
    <location>
        <begin position="1"/>
        <end position="16"/>
    </location>
</feature>
<protein>
    <submittedName>
        <fullName evidence="2">Uncharacterized protein</fullName>
    </submittedName>
</protein>
<evidence type="ECO:0000256" key="1">
    <source>
        <dbReference type="SAM" id="SignalP"/>
    </source>
</evidence>
<reference evidence="2 3" key="1">
    <citation type="journal article" date="2011" name="Cell">
        <title>The monarch butterfly genome yields insights into long-distance migration.</title>
        <authorList>
            <person name="Zhan S."/>
            <person name="Merlin C."/>
            <person name="Boore J.L."/>
            <person name="Reppert S.M."/>
        </authorList>
    </citation>
    <scope>NUCLEOTIDE SEQUENCE [LARGE SCALE GENOMIC DNA]</scope>
    <source>
        <strain evidence="2">F-2</strain>
    </source>
</reference>
<gene>
    <name evidence="2" type="ORF">KGM_204667</name>
</gene>
<comment type="caution">
    <text evidence="2">The sequence shown here is derived from an EMBL/GenBank/DDBJ whole genome shotgun (WGS) entry which is preliminary data.</text>
</comment>
<feature type="chain" id="PRO_5011109917" evidence="1">
    <location>
        <begin position="17"/>
        <end position="100"/>
    </location>
</feature>
<dbReference type="AlphaFoldDB" id="A0A212ESJ5"/>
<proteinExistence type="predicted"/>
<name>A0A212ESJ5_DANPL</name>
<evidence type="ECO:0000313" key="3">
    <source>
        <dbReference type="Proteomes" id="UP000007151"/>
    </source>
</evidence>
<dbReference type="EMBL" id="AGBW02012799">
    <property type="protein sequence ID" value="OWR44424.1"/>
    <property type="molecule type" value="Genomic_DNA"/>
</dbReference>
<organism evidence="2 3">
    <name type="scientific">Danaus plexippus plexippus</name>
    <dbReference type="NCBI Taxonomy" id="278856"/>
    <lineage>
        <taxon>Eukaryota</taxon>
        <taxon>Metazoa</taxon>
        <taxon>Ecdysozoa</taxon>
        <taxon>Arthropoda</taxon>
        <taxon>Hexapoda</taxon>
        <taxon>Insecta</taxon>
        <taxon>Pterygota</taxon>
        <taxon>Neoptera</taxon>
        <taxon>Endopterygota</taxon>
        <taxon>Lepidoptera</taxon>
        <taxon>Glossata</taxon>
        <taxon>Ditrysia</taxon>
        <taxon>Papilionoidea</taxon>
        <taxon>Nymphalidae</taxon>
        <taxon>Danainae</taxon>
        <taxon>Danaini</taxon>
        <taxon>Danaina</taxon>
        <taxon>Danaus</taxon>
        <taxon>Danaus</taxon>
    </lineage>
</organism>
<keyword evidence="3" id="KW-1185">Reference proteome</keyword>
<dbReference type="KEGG" id="dpl:KGM_204667"/>
<dbReference type="STRING" id="278856.A0A212ESJ5"/>
<dbReference type="Proteomes" id="UP000007151">
    <property type="component" value="Unassembled WGS sequence"/>
</dbReference>
<evidence type="ECO:0000313" key="2">
    <source>
        <dbReference type="EMBL" id="OWR44424.1"/>
    </source>
</evidence>
<keyword evidence="1" id="KW-0732">Signal</keyword>
<sequence length="100" mass="11782">MLYLVGVVSWFRIIGGAVCRGRWWESNLFQNVFFNCDATLFKWFNDTLQVQKDFFGRIVQVAEVQKQDGVSDVITSAVFYQYREGFNNAVRRNVRVRDLM</sequence>
<dbReference type="InParanoid" id="A0A212ESJ5"/>